<dbReference type="GO" id="GO:0005524">
    <property type="term" value="F:ATP binding"/>
    <property type="evidence" value="ECO:0007669"/>
    <property type="project" value="UniProtKB-KW"/>
</dbReference>
<reference evidence="4" key="1">
    <citation type="submission" date="2017-02" db="EMBL/GenBank/DDBJ databases">
        <title>Draft Genome Sequence of the Salt Water Bacterium Oceanospirillum linum ATCC 11336.</title>
        <authorList>
            <person name="Trachtenberg A.M."/>
            <person name="Carney J.G."/>
            <person name="Linnane J.D."/>
            <person name="Rheaume B.A."/>
            <person name="Pitts N.L."/>
            <person name="Mykles D.L."/>
            <person name="Maclea K.S."/>
        </authorList>
    </citation>
    <scope>NUCLEOTIDE SEQUENCE [LARGE SCALE GENOMIC DNA]</scope>
    <source>
        <strain evidence="4">ATCC 11336</strain>
    </source>
</reference>
<sequence length="493" mass="56720">MEYSAIEGLIETSELESSELAALGALWKEKKGELEDSGEYQNFIKKMQREWAIETGIIERLYSWDRGVTETLIEQGVDSTLISHGGGINREEAENIAKMIHDQQSIVEGLFGFVKGEQPFSEHFIRSMHEQLTAHQDHTEAMTPEGRLVRVKLLKGRYKEQPNNPKRQDGSIHKYCPPELVTDEMERLVRLYAEYEEQGVAPEILSGWLHHRFTQIHPFQDGNGRIARAIASLVFLKAGLFPLVIRDSDREIYITALEHADQNDLLPLVKLFAKRQRDSILSALGIQQQVEQAKHSQQIITNAIALLNKKSRMEKEQIRSVYDVSGKLQVRAEEKLDEIRQQLDPQLREVDTASGETYNASLKYARDGQQDSYYFRRQIVEMAKMHDYYANSDHYKSWTRLVIYTANIFEIVFSIHGYGHGDNGVMVVSGFTFEKVPSEETNTGTESTNIKSSNRDIFQFNYLESEENILKRFDEWLDDSITFALAEWQKSLA</sequence>
<dbReference type="InterPro" id="IPR003812">
    <property type="entry name" value="Fido"/>
</dbReference>
<dbReference type="Gene3D" id="1.10.3290.10">
    <property type="entry name" value="Fido-like domain"/>
    <property type="match status" value="1"/>
</dbReference>
<feature type="domain" description="Fido" evidence="3">
    <location>
        <begin position="120"/>
        <end position="274"/>
    </location>
</feature>
<evidence type="ECO:0000256" key="1">
    <source>
        <dbReference type="PIRSR" id="PIRSR640198-1"/>
    </source>
</evidence>
<accession>A0A1T1HCV1</accession>
<dbReference type="AlphaFoldDB" id="A0A1T1HCV1"/>
<dbReference type="InterPro" id="IPR040198">
    <property type="entry name" value="Fido_containing"/>
</dbReference>
<evidence type="ECO:0000313" key="5">
    <source>
        <dbReference type="Proteomes" id="UP000190064"/>
    </source>
</evidence>
<dbReference type="PANTHER" id="PTHR13504">
    <property type="entry name" value="FIDO DOMAIN-CONTAINING PROTEIN DDB_G0283145"/>
    <property type="match status" value="1"/>
</dbReference>
<dbReference type="Proteomes" id="UP000190064">
    <property type="component" value="Unassembled WGS sequence"/>
</dbReference>
<proteinExistence type="predicted"/>
<keyword evidence="2" id="KW-0067">ATP-binding</keyword>
<feature type="active site" evidence="1">
    <location>
        <position position="217"/>
    </location>
</feature>
<protein>
    <recommendedName>
        <fullName evidence="3">Fido domain-containing protein</fullName>
    </recommendedName>
</protein>
<evidence type="ECO:0000259" key="3">
    <source>
        <dbReference type="PROSITE" id="PS51459"/>
    </source>
</evidence>
<evidence type="ECO:0000313" key="4">
    <source>
        <dbReference type="EMBL" id="OOV87681.1"/>
    </source>
</evidence>
<feature type="binding site" evidence="2">
    <location>
        <begin position="221"/>
        <end position="228"/>
    </location>
    <ligand>
        <name>ATP</name>
        <dbReference type="ChEBI" id="CHEBI:30616"/>
    </ligand>
</feature>
<dbReference type="InterPro" id="IPR036597">
    <property type="entry name" value="Fido-like_dom_sf"/>
</dbReference>
<organism evidence="4 5">
    <name type="scientific">Oceanospirillum linum</name>
    <dbReference type="NCBI Taxonomy" id="966"/>
    <lineage>
        <taxon>Bacteria</taxon>
        <taxon>Pseudomonadati</taxon>
        <taxon>Pseudomonadota</taxon>
        <taxon>Gammaproteobacteria</taxon>
        <taxon>Oceanospirillales</taxon>
        <taxon>Oceanospirillaceae</taxon>
        <taxon>Oceanospirillum</taxon>
    </lineage>
</organism>
<dbReference type="PANTHER" id="PTHR13504:SF38">
    <property type="entry name" value="FIDO DOMAIN-CONTAINING PROTEIN"/>
    <property type="match status" value="1"/>
</dbReference>
<dbReference type="RefSeq" id="WP_078319022.1">
    <property type="nucleotide sequence ID" value="NZ_FXTS01000002.1"/>
</dbReference>
<name>A0A1T1HCV1_OCELI</name>
<comment type="caution">
    <text evidence="4">The sequence shown here is derived from an EMBL/GenBank/DDBJ whole genome shotgun (WGS) entry which is preliminary data.</text>
</comment>
<evidence type="ECO:0000256" key="2">
    <source>
        <dbReference type="PIRSR" id="PIRSR640198-2"/>
    </source>
</evidence>
<dbReference type="STRING" id="966.BTA35_0206590"/>
<keyword evidence="2" id="KW-0547">Nucleotide-binding</keyword>
<dbReference type="SUPFAM" id="SSF140931">
    <property type="entry name" value="Fic-like"/>
    <property type="match status" value="1"/>
</dbReference>
<dbReference type="Pfam" id="PF02661">
    <property type="entry name" value="Fic"/>
    <property type="match status" value="1"/>
</dbReference>
<keyword evidence="5" id="KW-1185">Reference proteome</keyword>
<gene>
    <name evidence="4" type="ORF">BTA35_0206590</name>
</gene>
<dbReference type="EMBL" id="MTSD02000002">
    <property type="protein sequence ID" value="OOV87681.1"/>
    <property type="molecule type" value="Genomic_DNA"/>
</dbReference>
<dbReference type="PROSITE" id="PS51459">
    <property type="entry name" value="FIDO"/>
    <property type="match status" value="1"/>
</dbReference>